<dbReference type="CDD" id="cd00303">
    <property type="entry name" value="retropepsin_like"/>
    <property type="match status" value="1"/>
</dbReference>
<dbReference type="GO" id="GO:0005886">
    <property type="term" value="C:plasma membrane"/>
    <property type="evidence" value="ECO:0007669"/>
    <property type="project" value="UniProtKB-SubCell"/>
</dbReference>
<keyword evidence="6" id="KW-0862">Zinc</keyword>
<name>A0A9Q1FWM9_SYNKA</name>
<evidence type="ECO:0000256" key="4">
    <source>
        <dbReference type="ARBA" id="ARBA00022737"/>
    </source>
</evidence>
<feature type="compositionally biased region" description="Low complexity" evidence="14">
    <location>
        <begin position="337"/>
        <end position="347"/>
    </location>
</feature>
<dbReference type="CDD" id="cd19769">
    <property type="entry name" value="Bbox2_TRIM16-like"/>
    <property type="match status" value="1"/>
</dbReference>
<dbReference type="Gene3D" id="1.10.2000.10">
    <property type="entry name" value="Frizzled cysteine-rich domain"/>
    <property type="match status" value="1"/>
</dbReference>
<dbReference type="PROSITE" id="PS50068">
    <property type="entry name" value="LDLRA_2"/>
    <property type="match status" value="1"/>
</dbReference>
<accession>A0A9Q1FWM9</accession>
<dbReference type="SMART" id="SM00063">
    <property type="entry name" value="FRI"/>
    <property type="match status" value="1"/>
</dbReference>
<dbReference type="PROSITE" id="PS50188">
    <property type="entry name" value="B302_SPRY"/>
    <property type="match status" value="1"/>
</dbReference>
<keyword evidence="4" id="KW-0677">Repeat</keyword>
<evidence type="ECO:0000313" key="22">
    <source>
        <dbReference type="Proteomes" id="UP001152622"/>
    </source>
</evidence>
<dbReference type="Pfam" id="PF00057">
    <property type="entry name" value="Ldl_recept_a"/>
    <property type="match status" value="1"/>
</dbReference>
<evidence type="ECO:0000256" key="10">
    <source>
        <dbReference type="PROSITE-ProRule" id="PRU00024"/>
    </source>
</evidence>
<feature type="disulfide bond" evidence="12">
    <location>
        <begin position="613"/>
        <end position="628"/>
    </location>
</feature>
<dbReference type="SMART" id="SM00449">
    <property type="entry name" value="SPRY"/>
    <property type="match status" value="1"/>
</dbReference>
<dbReference type="SUPFAM" id="SSF49899">
    <property type="entry name" value="Concanavalin A-like lectins/glucanases"/>
    <property type="match status" value="1"/>
</dbReference>
<dbReference type="Gene3D" id="2.60.120.920">
    <property type="match status" value="1"/>
</dbReference>
<evidence type="ECO:0000256" key="3">
    <source>
        <dbReference type="ARBA" id="ARBA00022723"/>
    </source>
</evidence>
<evidence type="ECO:0000259" key="18">
    <source>
        <dbReference type="PROSITE" id="PS50089"/>
    </source>
</evidence>
<dbReference type="SUPFAM" id="SSF63501">
    <property type="entry name" value="Frizzled cysteine-rich domain"/>
    <property type="match status" value="1"/>
</dbReference>
<keyword evidence="15" id="KW-0472">Membrane</keyword>
<dbReference type="Pfam" id="PF25600">
    <property type="entry name" value="TRIM_CC"/>
    <property type="match status" value="1"/>
</dbReference>
<dbReference type="PROSITE" id="PS50089">
    <property type="entry name" value="ZF_RING_2"/>
    <property type="match status" value="1"/>
</dbReference>
<dbReference type="InterPro" id="IPR058030">
    <property type="entry name" value="TRIM8/14/16/25/29/45/65_CC"/>
</dbReference>
<dbReference type="InterPro" id="IPR036790">
    <property type="entry name" value="Frizzled_dom_sf"/>
</dbReference>
<dbReference type="InterPro" id="IPR043502">
    <property type="entry name" value="DNA/RNA_pol_sf"/>
</dbReference>
<keyword evidence="7" id="KW-0391">Immunity</keyword>
<keyword evidence="22" id="KW-1185">Reference proteome</keyword>
<dbReference type="EMBL" id="JAINUF010000003">
    <property type="protein sequence ID" value="KAJ8369056.1"/>
    <property type="molecule type" value="Genomic_DNA"/>
</dbReference>
<dbReference type="SUPFAM" id="SSF57850">
    <property type="entry name" value="RING/U-box"/>
    <property type="match status" value="1"/>
</dbReference>
<feature type="domain" description="CUB" evidence="16">
    <location>
        <begin position="635"/>
        <end position="748"/>
    </location>
</feature>
<comment type="caution">
    <text evidence="21">The sequence shown here is derived from an EMBL/GenBank/DDBJ whole genome shotgun (WGS) entry which is preliminary data.</text>
</comment>
<dbReference type="GO" id="GO:0008270">
    <property type="term" value="F:zinc ion binding"/>
    <property type="evidence" value="ECO:0007669"/>
    <property type="project" value="UniProtKB-KW"/>
</dbReference>
<feature type="disulfide bond" evidence="12">
    <location>
        <begin position="601"/>
        <end position="619"/>
    </location>
</feature>
<feature type="domain" description="RING-type" evidence="18">
    <location>
        <begin position="1228"/>
        <end position="1271"/>
    </location>
</feature>
<dbReference type="InterPro" id="IPR001841">
    <property type="entry name" value="Znf_RING"/>
</dbReference>
<dbReference type="FunFam" id="2.60.120.290:FF:000005">
    <property type="entry name" value="Procollagen C-endopeptidase enhancer 1"/>
    <property type="match status" value="1"/>
</dbReference>
<dbReference type="PROSITE" id="PS50038">
    <property type="entry name" value="FZ"/>
    <property type="match status" value="1"/>
</dbReference>
<dbReference type="Gene3D" id="4.10.400.10">
    <property type="entry name" value="Low-density Lipoprotein Receptor"/>
    <property type="match status" value="1"/>
</dbReference>
<keyword evidence="8" id="KW-0735">Signal-anchor</keyword>
<evidence type="ECO:0000313" key="21">
    <source>
        <dbReference type="EMBL" id="KAJ8369056.1"/>
    </source>
</evidence>
<organism evidence="21 22">
    <name type="scientific">Synaphobranchus kaupii</name>
    <name type="common">Kaup's arrowtooth eel</name>
    <dbReference type="NCBI Taxonomy" id="118154"/>
    <lineage>
        <taxon>Eukaryota</taxon>
        <taxon>Metazoa</taxon>
        <taxon>Chordata</taxon>
        <taxon>Craniata</taxon>
        <taxon>Vertebrata</taxon>
        <taxon>Euteleostomi</taxon>
        <taxon>Actinopterygii</taxon>
        <taxon>Neopterygii</taxon>
        <taxon>Teleostei</taxon>
        <taxon>Anguilliformes</taxon>
        <taxon>Synaphobranchidae</taxon>
        <taxon>Synaphobranchus</taxon>
    </lineage>
</organism>
<dbReference type="InterPro" id="IPR003879">
    <property type="entry name" value="Butyrophylin_SPRY"/>
</dbReference>
<evidence type="ECO:0000256" key="11">
    <source>
        <dbReference type="PROSITE-ProRule" id="PRU00090"/>
    </source>
</evidence>
<keyword evidence="2" id="KW-0399">Innate immunity</keyword>
<dbReference type="SMART" id="SM00336">
    <property type="entry name" value="BBOX"/>
    <property type="match status" value="1"/>
</dbReference>
<dbReference type="Pfam" id="PF15227">
    <property type="entry name" value="zf-C3HC4_4"/>
    <property type="match status" value="1"/>
</dbReference>
<keyword evidence="9 12" id="KW-1015">Disulfide bond</keyword>
<dbReference type="CDD" id="cd07066">
    <property type="entry name" value="CRD_FZ"/>
    <property type="match status" value="1"/>
</dbReference>
<dbReference type="PANTHER" id="PTHR25465:SF14">
    <property type="entry name" value="E3 UBIQUITIN-PROTEIN LIGASE TRIM65"/>
    <property type="match status" value="1"/>
</dbReference>
<feature type="disulfide bond" evidence="12">
    <location>
        <begin position="594"/>
        <end position="606"/>
    </location>
</feature>
<evidence type="ECO:0000259" key="17">
    <source>
        <dbReference type="PROSITE" id="PS50038"/>
    </source>
</evidence>
<keyword evidence="3" id="KW-0479">Metal-binding</keyword>
<dbReference type="Pfam" id="PF13765">
    <property type="entry name" value="PRY"/>
    <property type="match status" value="1"/>
</dbReference>
<dbReference type="InterPro" id="IPR001870">
    <property type="entry name" value="B30.2/SPRY"/>
</dbReference>
<sequence>MTDLTEVTVETEPSDMYETVFCNPAFEPENNRECEEVREVVRTLHTAEPKQRPAASEFVDPNRTSRSALSMCAMRFGGPWCGWGAVVVLVSVLLLVAALGLALVLIFTPQLALHQPLPRIPVGPTPPAPDPPVDPSVPTSLQPMQLGRVAVNAEERQRRLRSRSSQNRLVFKATLLWGDKSEVSSALIDSGADANFMDITFARRAGIPTDLLPSPITAFALDGRSLGLVTHSTVPVQLVPGSAFTTLISTGKPVVSWLPFLGFIIEEGSIRADPAKIKAGVIAAPLTKLTSTAFSFCWNSEAQLASLILDQSLIQDFHSRFPLKTRPPVVPVRPKKPTSSSAPAPGALETVSSFRTYRSYATQPISAVLHQPPPSQTLHLRENLPVIPSRCEARTYLSSPVPACQSSSGLEQPVPGYILMAVTIFCTQPAASNRITAVLIHKCGGVLDHPDGSFSSPNHPAQYPPDSLCVWMIRVRPPALVQLRVSSLGVEGPSPCLFDWLEFREEREETTSITRFCGNVAPPTVNTNSSTVWVTFRSDGSIGGSGFSAQYQAVLPRQSECSTGENALVTGAGWAGLNQVKGSGSKETRGSCCCTRDEFLCDDGRCLLPISVCDGRPNCQDHSDEANCIHKHKECGGQKTGLEGSLSSPNHPKPYPHQQLCTWRISVAEGHVIRLTFWNFSLETQDVCEFDYVEVHDSADTGGGSILGRFCGSSLPPELTSSGPVMTVLFVADEGVADSGFYATYQAIALSERLTHERSQHQGEIPGGSHQRPRRSQPPGTPQEPTDKPRAVGICPDRLLWGHFQRRNGGFNRGHTVQPMDPSVRHGRKCPTVFGYPLCRCGKRIKPLQIRIFVLILLFWAPLQGTVLGSRFHLCTVSQHLSQLLYCSAQLRDFCERVALRNLHAAAASACTRSGYAMDGLTVQTAQMNKAAKNATYAPFTSACEPIQVEMCQDLSYNLTSFPNIWLSISDQREAAEVLQQYRVLTELPCFQPLRRLACGLFVPQCSAQGGVLQPCRSVCVSAQQQCSHALELLGLAWPFNCHLSPDSQDPMDGFRMPQTLLVVTVTPSSSRASLRAVSTTSRSEGAFDLRVKRKAGSPPTTHRDTSTAAQPRWPSLAFPFARSYTATLGRSTRRHRASFSADRTDPPSPWCRQRVWAIAMVVQGFDGELAQRDEKSLRNKPVARLDGWMWVCGKQQLRSLGLEFDTPGLEHTPAMASAVFSEEEFACSICLEVLWDPATLPCGHTYCLPCIQRHWDQGEAKQVYSCPQCRKTFNPRPMLAKSTLLAEAMEKLKARGGPEGLSISSSAPPSLPSPCPRALPDTGAGGLYPHLPISPHLCSDHRRPLELFCPDDRVFVCATCEDDCHRGHGVVTAEVARAERQRDLAQMQIDTQRRIQERERNLQLLPQSAQAHKGAVQALQHEAREVFAELARSVELAGSQVQELLGAHEMAEGSRTEGQLHRLEQDLAQLRRRDEELRRLMLMQDPFCFLKNFLTLDTLVRDGEGEVPWAGSEAVVLGVQGALREFWDQHQELSKANVARIFRTVNDTCALAQTLTTATPPLPLPSEHRELSNPQPPASEVAASSMASWNPASGTSNQNSASGSTSQNPPILNPEPKTREELLKFRFEPTLDPNTAYRHLRLSDDKRKATLRAESQPYPEHADRFLFWRQVLCREPLAGSPYYWEVEWTGQKVTVGVAYAGMGRKGSDDGSRLGHNDQSWGLYWSGTGFSLRHGGQETLLTGPKARRVAVYLDQQAGVLAFYRVSHNQAELLHRVQTDFSGPLYPGFRFWTGVGSSVTLCQLD</sequence>
<dbReference type="Pfam" id="PF00431">
    <property type="entry name" value="CUB"/>
    <property type="match status" value="2"/>
</dbReference>
<dbReference type="SUPFAM" id="SSF57424">
    <property type="entry name" value="LDL receptor-like module"/>
    <property type="match status" value="1"/>
</dbReference>
<feature type="compositionally biased region" description="Polar residues" evidence="14">
    <location>
        <begin position="1586"/>
        <end position="1611"/>
    </location>
</feature>
<keyword evidence="13" id="KW-0175">Coiled coil</keyword>
<dbReference type="SUPFAM" id="SSF56672">
    <property type="entry name" value="DNA/RNA polymerases"/>
    <property type="match status" value="1"/>
</dbReference>
<dbReference type="Pfam" id="PF01392">
    <property type="entry name" value="Fz"/>
    <property type="match status" value="1"/>
</dbReference>
<dbReference type="SMART" id="SM00589">
    <property type="entry name" value="PRY"/>
    <property type="match status" value="1"/>
</dbReference>
<dbReference type="OrthoDB" id="9991628at2759"/>
<dbReference type="CDD" id="cd00112">
    <property type="entry name" value="LDLa"/>
    <property type="match status" value="1"/>
</dbReference>
<dbReference type="InterPro" id="IPR035914">
    <property type="entry name" value="Sperma_CUB_dom_sf"/>
</dbReference>
<feature type="coiled-coil region" evidence="13">
    <location>
        <begin position="1454"/>
        <end position="1481"/>
    </location>
</feature>
<comment type="caution">
    <text evidence="11">Lacks conserved residue(s) required for the propagation of feature annotation.</text>
</comment>
<evidence type="ECO:0000256" key="9">
    <source>
        <dbReference type="ARBA" id="ARBA00023157"/>
    </source>
</evidence>
<proteinExistence type="predicted"/>
<keyword evidence="15" id="KW-0812">Transmembrane</keyword>
<dbReference type="PANTHER" id="PTHR25465">
    <property type="entry name" value="B-BOX DOMAIN CONTAINING"/>
    <property type="match status" value="1"/>
</dbReference>
<evidence type="ECO:0000256" key="8">
    <source>
        <dbReference type="ARBA" id="ARBA00022968"/>
    </source>
</evidence>
<dbReference type="InterPro" id="IPR002172">
    <property type="entry name" value="LDrepeatLR_classA_rpt"/>
</dbReference>
<dbReference type="PRINTS" id="PR01407">
    <property type="entry name" value="BUTYPHLNCDUF"/>
</dbReference>
<evidence type="ECO:0000259" key="19">
    <source>
        <dbReference type="PROSITE" id="PS50119"/>
    </source>
</evidence>
<dbReference type="InterPro" id="IPR051051">
    <property type="entry name" value="E3_ubiq-ligase_TRIM/RNF"/>
</dbReference>
<keyword evidence="5 10" id="KW-0863">Zinc-finger</keyword>
<reference evidence="21" key="1">
    <citation type="journal article" date="2023" name="Science">
        <title>Genome structures resolve the early diversification of teleost fishes.</title>
        <authorList>
            <person name="Parey E."/>
            <person name="Louis A."/>
            <person name="Montfort J."/>
            <person name="Bouchez O."/>
            <person name="Roques C."/>
            <person name="Iampietro C."/>
            <person name="Lluch J."/>
            <person name="Castinel A."/>
            <person name="Donnadieu C."/>
            <person name="Desvignes T."/>
            <person name="Floi Bucao C."/>
            <person name="Jouanno E."/>
            <person name="Wen M."/>
            <person name="Mejri S."/>
            <person name="Dirks R."/>
            <person name="Jansen H."/>
            <person name="Henkel C."/>
            <person name="Chen W.J."/>
            <person name="Zahm M."/>
            <person name="Cabau C."/>
            <person name="Klopp C."/>
            <person name="Thompson A.W."/>
            <person name="Robinson-Rechavi M."/>
            <person name="Braasch I."/>
            <person name="Lecointre G."/>
            <person name="Bobe J."/>
            <person name="Postlethwait J.H."/>
            <person name="Berthelot C."/>
            <person name="Roest Crollius H."/>
            <person name="Guiguen Y."/>
        </authorList>
    </citation>
    <scope>NUCLEOTIDE SEQUENCE</scope>
    <source>
        <strain evidence="21">WJC10195</strain>
    </source>
</reference>
<dbReference type="CDD" id="cd16040">
    <property type="entry name" value="SPRY_PRY_SNTX"/>
    <property type="match status" value="1"/>
</dbReference>
<dbReference type="InterPro" id="IPR043136">
    <property type="entry name" value="B30.2/SPRY_sf"/>
</dbReference>
<dbReference type="InterPro" id="IPR000315">
    <property type="entry name" value="Znf_B-box"/>
</dbReference>
<dbReference type="InterPro" id="IPR020067">
    <property type="entry name" value="Frizzled_dom"/>
</dbReference>
<feature type="domain" description="FZ" evidence="17">
    <location>
        <begin position="939"/>
        <end position="1046"/>
    </location>
</feature>
<evidence type="ECO:0000256" key="7">
    <source>
        <dbReference type="ARBA" id="ARBA00022859"/>
    </source>
</evidence>
<dbReference type="SMART" id="SM00042">
    <property type="entry name" value="CUB"/>
    <property type="match status" value="2"/>
</dbReference>
<evidence type="ECO:0000256" key="5">
    <source>
        <dbReference type="ARBA" id="ARBA00022771"/>
    </source>
</evidence>
<dbReference type="InterPro" id="IPR036055">
    <property type="entry name" value="LDL_receptor-like_sf"/>
</dbReference>
<dbReference type="Pfam" id="PF00643">
    <property type="entry name" value="zf-B_box"/>
    <property type="match status" value="1"/>
</dbReference>
<dbReference type="Gene3D" id="3.30.160.60">
    <property type="entry name" value="Classic Zinc Finger"/>
    <property type="match status" value="1"/>
</dbReference>
<dbReference type="PROSITE" id="PS50119">
    <property type="entry name" value="ZF_BBOX"/>
    <property type="match status" value="1"/>
</dbReference>
<evidence type="ECO:0000256" key="2">
    <source>
        <dbReference type="ARBA" id="ARBA00022588"/>
    </source>
</evidence>
<feature type="domain" description="B box-type" evidence="19">
    <location>
        <begin position="1334"/>
        <end position="1374"/>
    </location>
</feature>
<evidence type="ECO:0000259" key="20">
    <source>
        <dbReference type="PROSITE" id="PS50188"/>
    </source>
</evidence>
<dbReference type="SMART" id="SM00184">
    <property type="entry name" value="RING"/>
    <property type="match status" value="1"/>
</dbReference>
<dbReference type="Pfam" id="PF00622">
    <property type="entry name" value="SPRY"/>
    <property type="match status" value="1"/>
</dbReference>
<dbReference type="Gene3D" id="2.60.120.290">
    <property type="entry name" value="Spermadhesin, CUB domain"/>
    <property type="match status" value="2"/>
</dbReference>
<dbReference type="InterPro" id="IPR006574">
    <property type="entry name" value="PRY"/>
</dbReference>
<feature type="transmembrane region" description="Helical" evidence="15">
    <location>
        <begin position="83"/>
        <end position="107"/>
    </location>
</feature>
<dbReference type="InterPro" id="IPR023415">
    <property type="entry name" value="LDLR_class-A_CS"/>
</dbReference>
<evidence type="ECO:0000256" key="13">
    <source>
        <dbReference type="SAM" id="Coils"/>
    </source>
</evidence>
<dbReference type="SMART" id="SM00192">
    <property type="entry name" value="LDLa"/>
    <property type="match status" value="1"/>
</dbReference>
<keyword evidence="15" id="KW-1133">Transmembrane helix</keyword>
<dbReference type="Proteomes" id="UP001152622">
    <property type="component" value="Chromosome 3"/>
</dbReference>
<dbReference type="FunFam" id="2.60.120.290:FF:000013">
    <property type="entry name" value="Membrane frizzled-related protein"/>
    <property type="match status" value="1"/>
</dbReference>
<feature type="domain" description="B30.2/SPRY" evidence="20">
    <location>
        <begin position="1610"/>
        <end position="1804"/>
    </location>
</feature>
<dbReference type="GO" id="GO:0045087">
    <property type="term" value="P:innate immune response"/>
    <property type="evidence" value="ECO:0007669"/>
    <property type="project" value="UniProtKB-KW"/>
</dbReference>
<feature type="domain" description="CUB" evidence="16">
    <location>
        <begin position="443"/>
        <end position="554"/>
    </location>
</feature>
<dbReference type="SUPFAM" id="SSF49854">
    <property type="entry name" value="Spermadhesin, CUB domain"/>
    <property type="match status" value="2"/>
</dbReference>
<dbReference type="GO" id="GO:0005737">
    <property type="term" value="C:cytoplasm"/>
    <property type="evidence" value="ECO:0007669"/>
    <property type="project" value="UniProtKB-ARBA"/>
</dbReference>
<dbReference type="InterPro" id="IPR000859">
    <property type="entry name" value="CUB_dom"/>
</dbReference>
<feature type="region of interest" description="Disordered" evidence="14">
    <location>
        <begin position="328"/>
        <end position="347"/>
    </location>
</feature>
<evidence type="ECO:0000256" key="14">
    <source>
        <dbReference type="SAM" id="MobiDB-lite"/>
    </source>
</evidence>
<dbReference type="Gene3D" id="3.30.40.10">
    <property type="entry name" value="Zinc/RING finger domain, C3HC4 (zinc finger)"/>
    <property type="match status" value="1"/>
</dbReference>
<dbReference type="SUPFAM" id="SSF57845">
    <property type="entry name" value="B-box zinc-binding domain"/>
    <property type="match status" value="1"/>
</dbReference>
<dbReference type="InterPro" id="IPR013320">
    <property type="entry name" value="ConA-like_dom_sf"/>
</dbReference>
<evidence type="ECO:0000259" key="16">
    <source>
        <dbReference type="PROSITE" id="PS01180"/>
    </source>
</evidence>
<dbReference type="InterPro" id="IPR013083">
    <property type="entry name" value="Znf_RING/FYVE/PHD"/>
</dbReference>
<feature type="region of interest" description="Disordered" evidence="14">
    <location>
        <begin position="756"/>
        <end position="791"/>
    </location>
</feature>
<dbReference type="InterPro" id="IPR003877">
    <property type="entry name" value="SPRY_dom"/>
</dbReference>
<dbReference type="InterPro" id="IPR017907">
    <property type="entry name" value="Znf_RING_CS"/>
</dbReference>
<dbReference type="PROSITE" id="PS01209">
    <property type="entry name" value="LDLRA_1"/>
    <property type="match status" value="1"/>
</dbReference>
<evidence type="ECO:0000256" key="15">
    <source>
        <dbReference type="SAM" id="Phobius"/>
    </source>
</evidence>
<dbReference type="CDD" id="cd00041">
    <property type="entry name" value="CUB"/>
    <property type="match status" value="2"/>
</dbReference>
<feature type="region of interest" description="Disordered" evidence="14">
    <location>
        <begin position="1559"/>
        <end position="1616"/>
    </location>
</feature>
<dbReference type="PROSITE" id="PS00518">
    <property type="entry name" value="ZF_RING_1"/>
    <property type="match status" value="1"/>
</dbReference>
<protein>
    <submittedName>
        <fullName evidence="21">Uncharacterized protein</fullName>
    </submittedName>
</protein>
<dbReference type="PROSITE" id="PS01180">
    <property type="entry name" value="CUB"/>
    <property type="match status" value="2"/>
</dbReference>
<gene>
    <name evidence="21" type="ORF">SKAU_G00090840</name>
</gene>
<evidence type="ECO:0000256" key="1">
    <source>
        <dbReference type="ARBA" id="ARBA00004401"/>
    </source>
</evidence>
<comment type="subcellular location">
    <subcellularLocation>
        <location evidence="1">Cell membrane</location>
        <topology evidence="1">Single-pass type II membrane protein</topology>
    </subcellularLocation>
</comment>
<evidence type="ECO:0000256" key="12">
    <source>
        <dbReference type="PROSITE-ProRule" id="PRU00124"/>
    </source>
</evidence>
<evidence type="ECO:0000256" key="6">
    <source>
        <dbReference type="ARBA" id="ARBA00022833"/>
    </source>
</evidence>